<protein>
    <submittedName>
        <fullName evidence="9">Glycerol-3-phosphate dehydrogenase</fullName>
    </submittedName>
</protein>
<evidence type="ECO:0000256" key="3">
    <source>
        <dbReference type="ARBA" id="ARBA00022737"/>
    </source>
</evidence>
<evidence type="ECO:0000313" key="29">
    <source>
        <dbReference type="Proteomes" id="UP000282269"/>
    </source>
</evidence>
<keyword evidence="4" id="KW-0408">Iron</keyword>
<dbReference type="InterPro" id="IPR017900">
    <property type="entry name" value="4Fe4S_Fe_S_CS"/>
</dbReference>
<evidence type="ECO:0000313" key="10">
    <source>
        <dbReference type="EMBL" id="AZF67368.1"/>
    </source>
</evidence>
<dbReference type="Proteomes" id="UP000267993">
    <property type="component" value="Chromosome"/>
</dbReference>
<evidence type="ECO:0000313" key="11">
    <source>
        <dbReference type="EMBL" id="AZF69988.1"/>
    </source>
</evidence>
<dbReference type="PATRIC" id="fig|2287.6.peg.462"/>
<evidence type="ECO:0000313" key="23">
    <source>
        <dbReference type="Proteomes" id="UP000267993"/>
    </source>
</evidence>
<evidence type="ECO:0000313" key="24">
    <source>
        <dbReference type="Proteomes" id="UP000269431"/>
    </source>
</evidence>
<dbReference type="EMBL" id="CP033237">
    <property type="protein sequence ID" value="AZF72608.1"/>
    <property type="molecule type" value="Genomic_DNA"/>
</dbReference>
<keyword evidence="5" id="KW-0411">Iron-sulfur</keyword>
<dbReference type="EMBL" id="CP011055">
    <property type="protein sequence ID" value="AKA72858.1"/>
    <property type="molecule type" value="Genomic_DNA"/>
</dbReference>
<reference evidence="22" key="2">
    <citation type="submission" date="2016-04" db="EMBL/GenBank/DDBJ databases">
        <authorList>
            <person name="Shah S.A."/>
            <person name="Garrett R.A."/>
        </authorList>
    </citation>
    <scope>NUCLEOTIDE SEQUENCE [LARGE SCALE GENOMIC DNA]</scope>
    <source>
        <strain evidence="22">ATCC 35091 / DSM 1616 / JCM 8930 / NBRC 15331 / P1</strain>
    </source>
</reference>
<dbReference type="KEGG" id="ssoa:SULA_0447"/>
<dbReference type="GO" id="GO:0051539">
    <property type="term" value="F:4 iron, 4 sulfur cluster binding"/>
    <property type="evidence" value="ECO:0007669"/>
    <property type="project" value="UniProtKB-KW"/>
</dbReference>
<evidence type="ECO:0000313" key="22">
    <source>
        <dbReference type="Proteomes" id="UP000076770"/>
    </source>
</evidence>
<dbReference type="PROSITE" id="PS00198">
    <property type="entry name" value="4FE4S_FER_1"/>
    <property type="match status" value="1"/>
</dbReference>
<evidence type="ECO:0000313" key="7">
    <source>
        <dbReference type="EMBL" id="AKA72858.1"/>
    </source>
</evidence>
<proteinExistence type="predicted"/>
<dbReference type="PANTHER" id="PTHR32479:SF19">
    <property type="entry name" value="ANAEROBIC GLYCEROL-3-PHOSPHATE DEHYDROGENASE SUBUNIT C"/>
    <property type="match status" value="1"/>
</dbReference>
<feature type="domain" description="Cysteine-rich" evidence="6">
    <location>
        <begin position="293"/>
        <end position="373"/>
    </location>
</feature>
<dbReference type="Proteomes" id="UP000282269">
    <property type="component" value="Chromosome"/>
</dbReference>
<dbReference type="EMBL" id="CP011057">
    <property type="protein sequence ID" value="AKA78250.1"/>
    <property type="molecule type" value="Genomic_DNA"/>
</dbReference>
<dbReference type="GeneID" id="1452683"/>
<dbReference type="EMBL" id="CP033235">
    <property type="protein sequence ID" value="AZF67368.1"/>
    <property type="molecule type" value="Genomic_DNA"/>
</dbReference>
<accession>A0A0E3MG97</accession>
<dbReference type="OMA" id="PCHLKYL"/>
<dbReference type="KEGG" id="ssof:SULC_0447"/>
<evidence type="ECO:0000313" key="8">
    <source>
        <dbReference type="EMBL" id="AKA75556.1"/>
    </source>
</evidence>
<reference evidence="19 20" key="1">
    <citation type="journal article" date="2015" name="Genome Announc.">
        <title>Complete Genome Sequence of Sulfolobus solfataricus Strain 98/2 and Evolved Derivatives.</title>
        <authorList>
            <person name="McCarthy S."/>
            <person name="Gradnigo J."/>
            <person name="Johnson T."/>
            <person name="Payne S."/>
            <person name="Lipzen A."/>
            <person name="Martin J."/>
            <person name="Schackwitz W."/>
            <person name="Moriyama E."/>
            <person name="Blum P."/>
        </authorList>
    </citation>
    <scope>NUCLEOTIDE SEQUENCE [LARGE SCALE GENOMIC DNA]</scope>
    <source>
        <strain evidence="19">98/2 SULC</strain>
        <strain evidence="7">SARC-B</strain>
        <strain evidence="8">SARC-C</strain>
        <strain evidence="9 21">SULA</strain>
        <strain evidence="20">SULB</strain>
    </source>
</reference>
<dbReference type="GeneID" id="44128373"/>
<keyword evidence="1" id="KW-0004">4Fe-4S</keyword>
<reference evidence="23 24" key="4">
    <citation type="journal article" date="2018" name="Proc. Natl. Acad. Sci. U.S.A.">
        <title>Nonmutational mechanism of inheritance in the Archaeon Sulfolobus solfataricus.</title>
        <authorList>
            <person name="Payne S."/>
            <person name="McCarthy S."/>
            <person name="Johnson T."/>
            <person name="North E."/>
            <person name="Blum P."/>
        </authorList>
    </citation>
    <scope>NUCLEOTIDE SEQUENCE [LARGE SCALE GENOMIC DNA]</scope>
    <source>
        <strain evidence="11 23">SARC-H</strain>
        <strain evidence="12 27">SARC-I</strain>
        <strain evidence="14 28">SARC-N</strain>
        <strain evidence="15 29">SARC-O</strain>
        <strain evidence="16 24">SUL120</strain>
        <strain evidence="10 25">SULG</strain>
        <strain evidence="13 26">SULM</strain>
    </source>
</reference>
<dbReference type="EMBL" id="CP033239">
    <property type="protein sequence ID" value="AZF77838.1"/>
    <property type="molecule type" value="Genomic_DNA"/>
</dbReference>
<dbReference type="Proteomes" id="UP000076770">
    <property type="component" value="Chromosome i"/>
</dbReference>
<dbReference type="OrthoDB" id="35334at2157"/>
<evidence type="ECO:0000313" key="28">
    <source>
        <dbReference type="Proteomes" id="UP000278715"/>
    </source>
</evidence>
<evidence type="ECO:0000259" key="6">
    <source>
        <dbReference type="Pfam" id="PF02754"/>
    </source>
</evidence>
<dbReference type="Proteomes" id="UP000594632">
    <property type="component" value="Chromosome"/>
</dbReference>
<dbReference type="EMBL" id="CP033236">
    <property type="protein sequence ID" value="AZF69988.1"/>
    <property type="molecule type" value="Genomic_DNA"/>
</dbReference>
<reference evidence="9" key="5">
    <citation type="submission" date="2018-10" db="EMBL/GenBank/DDBJ databases">
        <authorList>
            <person name="McCarthy S."/>
            <person name="Gradnigo J."/>
            <person name="Johnson T."/>
            <person name="Payne S."/>
            <person name="Lipzen A."/>
            <person name="Schackwitz W."/>
            <person name="Martin J."/>
            <person name="Moriyama E."/>
            <person name="Blum P."/>
        </authorList>
    </citation>
    <scope>NUCLEOTIDE SEQUENCE</scope>
    <source>
        <strain evidence="7">SARC-B</strain>
        <strain evidence="8">SARC-C</strain>
        <strain evidence="9">SULA</strain>
    </source>
</reference>
<sequence length="395" mass="45035">MYSLNPSNSTFFDSNKLLSEFIRQASVCHGCRLCFNYCDSFPLMFTYTDKKGPKNLTLDDLFNVASKCFHCKMCYVNCPYVPPHEFNMDFPSLMEWAWLYYKKNRGLTVRDFIFEMLDGVKFARPLAKVIMEKNKELLGIHKEAPTLPVAEKGLRERVKPKRIDSPKARVALFPTCLIENFFPEIGEDLVEIYNELGIEVIIPNFVCCGAPMLDSGDVDRLKKNAEYNIKIIEDLIKEGYDVVSPIPTCTLMIKEYKKVLDREVPKVYDAMEYLLKLKNEGKIELKGKIEKSVYYHPPCHLKFLQLGLPGVRLLRSMGAKVDISNNGCSGIDGGWGLRNYDTAKRVGSKMMEAFKQSKADLFSTECPLAGLQIEKSSGRRPLHPIQLLKEAMKNG</sequence>
<evidence type="ECO:0000313" key="26">
    <source>
        <dbReference type="Proteomes" id="UP000273443"/>
    </source>
</evidence>
<evidence type="ECO:0000313" key="19">
    <source>
        <dbReference type="Proteomes" id="UP000033057"/>
    </source>
</evidence>
<dbReference type="Proteomes" id="UP000033057">
    <property type="component" value="Chromosome"/>
</dbReference>
<evidence type="ECO:0000313" key="9">
    <source>
        <dbReference type="EMBL" id="AKA78250.1"/>
    </source>
</evidence>
<dbReference type="EMBL" id="LT549890">
    <property type="protein sequence ID" value="SAI86324.1"/>
    <property type="molecule type" value="Genomic_DNA"/>
</dbReference>
<evidence type="ECO:0000313" key="15">
    <source>
        <dbReference type="EMBL" id="AZF80445.1"/>
    </source>
</evidence>
<evidence type="ECO:0000313" key="13">
    <source>
        <dbReference type="EMBL" id="AZF75229.1"/>
    </source>
</evidence>
<evidence type="ECO:0000256" key="2">
    <source>
        <dbReference type="ARBA" id="ARBA00022723"/>
    </source>
</evidence>
<dbReference type="SUPFAM" id="SSF54862">
    <property type="entry name" value="4Fe-4S ferredoxins"/>
    <property type="match status" value="1"/>
</dbReference>
<dbReference type="GO" id="GO:0046872">
    <property type="term" value="F:metal ion binding"/>
    <property type="evidence" value="ECO:0007669"/>
    <property type="project" value="UniProtKB-KW"/>
</dbReference>
<evidence type="ECO:0000313" key="12">
    <source>
        <dbReference type="EMBL" id="AZF72608.1"/>
    </source>
</evidence>
<feature type="domain" description="Cysteine-rich" evidence="6">
    <location>
        <begin position="170"/>
        <end position="254"/>
    </location>
</feature>
<evidence type="ECO:0000313" key="21">
    <source>
        <dbReference type="Proteomes" id="UP000033106"/>
    </source>
</evidence>
<dbReference type="Proteomes" id="UP000275843">
    <property type="component" value="Chromosome"/>
</dbReference>
<gene>
    <name evidence="17" type="ORF">HFC64_08555</name>
    <name evidence="18" type="ORF">SSOP1_2770</name>
    <name evidence="9" type="ORF">SULA_0447</name>
    <name evidence="7" type="ORF">SULB_0449</name>
    <name evidence="8" type="ORF">SULC_0447</name>
    <name evidence="10" type="ORF">SULG_02280</name>
    <name evidence="11" type="ORF">SULH_02280</name>
    <name evidence="12" type="ORF">SULI_02280</name>
    <name evidence="13" type="ORF">SULM_02280</name>
    <name evidence="14" type="ORF">SULN_02280</name>
    <name evidence="15" type="ORF">SULO_02290</name>
    <name evidence="16" type="ORF">SULZ_02290</name>
</gene>
<name>A0A0E3MG97_SACSO</name>
<organism evidence="9 21">
    <name type="scientific">Saccharolobus solfataricus</name>
    <name type="common">Sulfolobus solfataricus</name>
    <dbReference type="NCBI Taxonomy" id="2287"/>
    <lineage>
        <taxon>Archaea</taxon>
        <taxon>Thermoproteota</taxon>
        <taxon>Thermoprotei</taxon>
        <taxon>Sulfolobales</taxon>
        <taxon>Sulfolobaceae</taxon>
        <taxon>Saccharolobus</taxon>
    </lineage>
</organism>
<dbReference type="Pfam" id="PF02754">
    <property type="entry name" value="CCG"/>
    <property type="match status" value="2"/>
</dbReference>
<dbReference type="AlphaFoldDB" id="A0A0E3MG97"/>
<evidence type="ECO:0000313" key="25">
    <source>
        <dbReference type="Proteomes" id="UP000273194"/>
    </source>
</evidence>
<evidence type="ECO:0000256" key="4">
    <source>
        <dbReference type="ARBA" id="ARBA00023004"/>
    </source>
</evidence>
<dbReference type="EMBL" id="CP033241">
    <property type="protein sequence ID" value="AZF83052.1"/>
    <property type="molecule type" value="Genomic_DNA"/>
</dbReference>
<dbReference type="Proteomes" id="UP000033106">
    <property type="component" value="Chromosome"/>
</dbReference>
<dbReference type="EMBL" id="CP033240">
    <property type="protein sequence ID" value="AZF80445.1"/>
    <property type="molecule type" value="Genomic_DNA"/>
</dbReference>
<evidence type="ECO:0000256" key="1">
    <source>
        <dbReference type="ARBA" id="ARBA00022485"/>
    </source>
</evidence>
<dbReference type="PANTHER" id="PTHR32479">
    <property type="entry name" value="GLYCOLATE OXIDASE IRON-SULFUR SUBUNIT"/>
    <property type="match status" value="1"/>
</dbReference>
<evidence type="ECO:0000313" key="14">
    <source>
        <dbReference type="EMBL" id="AZF77838.1"/>
    </source>
</evidence>
<dbReference type="Gene3D" id="3.30.70.20">
    <property type="match status" value="1"/>
</dbReference>
<reference evidence="17 30" key="6">
    <citation type="journal article" date="2020" name="Nat. Commun.">
        <title>The structures of two archaeal type IV pili illuminate evolutionary relationships.</title>
        <authorList>
            <person name="Wang F."/>
            <person name="Baquero D.P."/>
            <person name="Su Z."/>
            <person name="Beltran L.C."/>
            <person name="Prangishvili D."/>
            <person name="Krupovic M."/>
            <person name="Egelman E.H."/>
        </authorList>
    </citation>
    <scope>NUCLEOTIDE SEQUENCE [LARGE SCALE GENOMIC DNA]</scope>
    <source>
        <strain evidence="17 30">POZ149</strain>
    </source>
</reference>
<dbReference type="Proteomes" id="UP000273194">
    <property type="component" value="Chromosome"/>
</dbReference>
<evidence type="ECO:0000313" key="20">
    <source>
        <dbReference type="Proteomes" id="UP000033085"/>
    </source>
</evidence>
<evidence type="ECO:0000313" key="27">
    <source>
        <dbReference type="Proteomes" id="UP000275843"/>
    </source>
</evidence>
<evidence type="ECO:0000313" key="17">
    <source>
        <dbReference type="EMBL" id="QPG49855.1"/>
    </source>
</evidence>
<dbReference type="Proteomes" id="UP000278715">
    <property type="component" value="Chromosome"/>
</dbReference>
<dbReference type="Proteomes" id="UP000269431">
    <property type="component" value="Chromosome"/>
</dbReference>
<dbReference type="Proteomes" id="UP000033085">
    <property type="component" value="Chromosome"/>
</dbReference>
<dbReference type="InterPro" id="IPR004017">
    <property type="entry name" value="Cys_rich_dom"/>
</dbReference>
<dbReference type="EMBL" id="CP011056">
    <property type="protein sequence ID" value="AKA75556.1"/>
    <property type="molecule type" value="Genomic_DNA"/>
</dbReference>
<keyword evidence="2" id="KW-0479">Metal-binding</keyword>
<dbReference type="GO" id="GO:0016491">
    <property type="term" value="F:oxidoreductase activity"/>
    <property type="evidence" value="ECO:0007669"/>
    <property type="project" value="UniProtKB-ARBA"/>
</dbReference>
<evidence type="ECO:0000313" key="30">
    <source>
        <dbReference type="Proteomes" id="UP000594632"/>
    </source>
</evidence>
<dbReference type="RefSeq" id="WP_009988551.1">
    <property type="nucleotide sequence ID" value="NZ_CP011055.2"/>
</dbReference>
<dbReference type="Proteomes" id="UP000273443">
    <property type="component" value="Chromosome"/>
</dbReference>
<dbReference type="KEGG" id="ssol:SULB_0449"/>
<reference evidence="18" key="3">
    <citation type="submission" date="2016-04" db="EMBL/GenBank/DDBJ databases">
        <authorList>
            <person name="Evans L.H."/>
            <person name="Alamgir A."/>
            <person name="Owens N."/>
            <person name="Weber N.D."/>
            <person name="Virtaneva K."/>
            <person name="Barbian K."/>
            <person name="Babar A."/>
            <person name="Rosenke K."/>
        </authorList>
    </citation>
    <scope>NUCLEOTIDE SEQUENCE</scope>
    <source>
        <strain evidence="18">P1</strain>
    </source>
</reference>
<evidence type="ECO:0000313" key="18">
    <source>
        <dbReference type="EMBL" id="SAI86324.1"/>
    </source>
</evidence>
<dbReference type="EMBL" id="CP050869">
    <property type="protein sequence ID" value="QPG49855.1"/>
    <property type="molecule type" value="Genomic_DNA"/>
</dbReference>
<evidence type="ECO:0000313" key="16">
    <source>
        <dbReference type="EMBL" id="AZF83052.1"/>
    </source>
</evidence>
<evidence type="ECO:0000256" key="5">
    <source>
        <dbReference type="ARBA" id="ARBA00023014"/>
    </source>
</evidence>
<dbReference type="EMBL" id="CP033238">
    <property type="protein sequence ID" value="AZF75229.1"/>
    <property type="molecule type" value="Genomic_DNA"/>
</dbReference>
<keyword evidence="3" id="KW-0677">Repeat</keyword>